<accession>A0A328FC14</accession>
<dbReference type="Proteomes" id="UP000248798">
    <property type="component" value="Unassembled WGS sequence"/>
</dbReference>
<evidence type="ECO:0000313" key="3">
    <source>
        <dbReference type="Proteomes" id="UP000248798"/>
    </source>
</evidence>
<evidence type="ECO:0000313" key="4">
    <source>
        <dbReference type="Proteomes" id="UP000293902"/>
    </source>
</evidence>
<reference evidence="1 4" key="2">
    <citation type="submission" date="2019-02" db="EMBL/GenBank/DDBJ databases">
        <title>Complete genome sequence of Desulfobacter hydrogenophilus AcRS1.</title>
        <authorList>
            <person name="Marietou A."/>
            <person name="Lund M.B."/>
            <person name="Marshall I.P.G."/>
            <person name="Schreiber L."/>
            <person name="Jorgensen B."/>
        </authorList>
    </citation>
    <scope>NUCLEOTIDE SEQUENCE [LARGE SCALE GENOMIC DNA]</scope>
    <source>
        <strain evidence="1 4">AcRS1</strain>
    </source>
</reference>
<dbReference type="EMBL" id="CP036313">
    <property type="protein sequence ID" value="QBH12260.1"/>
    <property type="molecule type" value="Genomic_DNA"/>
</dbReference>
<evidence type="ECO:0000313" key="2">
    <source>
        <dbReference type="EMBL" id="RAM01230.1"/>
    </source>
</evidence>
<organism evidence="2 3">
    <name type="scientific">Desulfobacter hydrogenophilus</name>
    <dbReference type="NCBI Taxonomy" id="2291"/>
    <lineage>
        <taxon>Bacteria</taxon>
        <taxon>Pseudomonadati</taxon>
        <taxon>Thermodesulfobacteriota</taxon>
        <taxon>Desulfobacteria</taxon>
        <taxon>Desulfobacterales</taxon>
        <taxon>Desulfobacteraceae</taxon>
        <taxon>Desulfobacter</taxon>
    </lineage>
</organism>
<reference evidence="2 3" key="1">
    <citation type="submission" date="2018-06" db="EMBL/GenBank/DDBJ databases">
        <title>Complete Genome Sequence of Desulfobacter hydrogenophilus (DSM3380).</title>
        <authorList>
            <person name="Marietou A."/>
            <person name="Schreiber L."/>
            <person name="Marshall I."/>
            <person name="Jorgensen B."/>
        </authorList>
    </citation>
    <scope>NUCLEOTIDE SEQUENCE [LARGE SCALE GENOMIC DNA]</scope>
    <source>
        <strain evidence="2 3">DSM 3380</strain>
    </source>
</reference>
<proteinExistence type="predicted"/>
<name>A0A328FC14_9BACT</name>
<sequence>MSIGWFQPFFSLACIRPNVTYLGSASHDKAATTERRDGSLVTHTRDTRDIVAGVQDYCQIQGTPDLILEFRIFLSGAPRITCYMTSVLM</sequence>
<dbReference type="AlphaFoldDB" id="A0A328FC14"/>
<evidence type="ECO:0000313" key="1">
    <source>
        <dbReference type="EMBL" id="QBH12260.1"/>
    </source>
</evidence>
<gene>
    <name evidence="2" type="ORF">DO021_14945</name>
    <name evidence="1" type="ORF">EYB58_04580</name>
</gene>
<dbReference type="EMBL" id="QLNI01000030">
    <property type="protein sequence ID" value="RAM01230.1"/>
    <property type="molecule type" value="Genomic_DNA"/>
</dbReference>
<keyword evidence="4" id="KW-1185">Reference proteome</keyword>
<protein>
    <submittedName>
        <fullName evidence="2">Uncharacterized protein</fullName>
    </submittedName>
</protein>
<dbReference type="Proteomes" id="UP000293902">
    <property type="component" value="Chromosome"/>
</dbReference>
<dbReference type="RefSeq" id="WP_111958092.1">
    <property type="nucleotide sequence ID" value="NZ_CP036313.1"/>
</dbReference>